<dbReference type="PANTHER" id="PTHR48051:SF54">
    <property type="entry name" value="LEUCINE-RICH REPEAT-CONTAINING PROTEIN"/>
    <property type="match status" value="1"/>
</dbReference>
<dbReference type="Gene3D" id="3.30.70.330">
    <property type="match status" value="2"/>
</dbReference>
<feature type="compositionally biased region" description="Gly residues" evidence="4">
    <location>
        <begin position="1074"/>
        <end position="1118"/>
    </location>
</feature>
<dbReference type="InterPro" id="IPR001611">
    <property type="entry name" value="Leu-rich_rpt"/>
</dbReference>
<dbReference type="SUPFAM" id="SSF54928">
    <property type="entry name" value="RNA-binding domain, RBD"/>
    <property type="match status" value="2"/>
</dbReference>
<dbReference type="PROSITE" id="PS51450">
    <property type="entry name" value="LRR"/>
    <property type="match status" value="1"/>
</dbReference>
<protein>
    <recommendedName>
        <fullName evidence="5">RRM domain-containing protein</fullName>
    </recommendedName>
</protein>
<dbReference type="Pfam" id="PF13855">
    <property type="entry name" value="LRR_8"/>
    <property type="match status" value="1"/>
</dbReference>
<gene>
    <name evidence="6" type="ORF">FNF27_03863</name>
</gene>
<name>A0A5A8EFK1_CAFRO</name>
<dbReference type="AlphaFoldDB" id="A0A5A8EFK1"/>
<dbReference type="InterPro" id="IPR050216">
    <property type="entry name" value="LRR_domain-containing"/>
</dbReference>
<dbReference type="GO" id="GO:0005737">
    <property type="term" value="C:cytoplasm"/>
    <property type="evidence" value="ECO:0007669"/>
    <property type="project" value="TreeGrafter"/>
</dbReference>
<feature type="region of interest" description="Disordered" evidence="4">
    <location>
        <begin position="1013"/>
        <end position="1118"/>
    </location>
</feature>
<dbReference type="FunFam" id="3.80.10.10:FF:000383">
    <property type="entry name" value="Leucine-rich repeat receptor protein kinase EMS1"/>
    <property type="match status" value="1"/>
</dbReference>
<dbReference type="InterPro" id="IPR000504">
    <property type="entry name" value="RRM_dom"/>
</dbReference>
<dbReference type="SMART" id="SM00369">
    <property type="entry name" value="LRR_TYP"/>
    <property type="match status" value="11"/>
</dbReference>
<dbReference type="SMART" id="SM00364">
    <property type="entry name" value="LRR_BAC"/>
    <property type="match status" value="6"/>
</dbReference>
<feature type="region of interest" description="Disordered" evidence="4">
    <location>
        <begin position="637"/>
        <end position="689"/>
    </location>
</feature>
<sequence>MGAQQSLQRYQDRRTLEAAAEGRLDGIAVSRDLFEARGLGLIGLPSGLVARMSDVSTVDVSENRFETLPAQICTLSGVKTFLAHDNSLRELPRAFGDLFSLEHLDLSRNALAGSLPPMVGSLKQLRELRLQQNKLTELPDNIGDLVRLERLALDHNNLDSLPSSFTTLTSLRDLGISYNVLTSTHEHLDRLTALTRLDLAFNRLTAVPSLEQLTALRTLALESNRLRFPLPPLCLLPLRSLTSLSLGGSDNRLAALPPTWTGNLRELSMPRSLIETRGEGEGAGAAAARVAERAAAAAAADAEVDGELLVDPVHDPRVARVRAGAKVGGRVVTSHQIVVGLASAGSASKEDWAPIDQLRRAQQLATQLSRQQMARMDDEAEEEGVGGGAPSLEAVTAATRARAMSSAREQSAAARRSVPDSARAAPPGGAAGRGEGADDDGDEDDDVDSSQVQLPRLVTLGLSKAGLRHLPAAFGSFASLTALDLSNNRHLKSLPEGLCKGMPRLDTLLLRGCALESLPTSLGRLSSLTCLHVQLNKLTVLPPSLGRLRQLTELDASGNAKLIDLPEQLAQGCVRLRVLRLGECSALRIPDNLGDAGALEEITVAARQVAVAPIAVRAMDDGGPQILFADDGDAGGGELPGLGASGGGPPAQLQELPPPPGFSAPASAGTAAPTMPAGQPAAAPSHGSAPSMPVKLFFGQVPRMWSDLEVRDIFDKYGSISDFIVLKFKDTGNSKGCGFVTFDDPAAAQRAQDELHLKVTLPTMTSPVEVKPPHSAADKANRGGLSAPPSMGGDDASRRPKLFVGQISPSMDDDGLTAMFSKYGEVESSVVMRHADSGNSKNCGFVNFRSVDSCERAIQELHGKLHMPGCRDPLVVQFAETPRDKLRRHAGPRGGPPGGGGRHGGGYAGAMGGMGAMMGGMGAMGMGMGMGGMPGMGGMGMGGMGMGGMGRHGHGRHGRHGGMGMGGMGGMGMGGMGMGGMGMGGMGGMGMGGMGGMGMGGMGMGGMPGMGGGMGGPGGADPMSSMMDPMAFTGMAGPPPGGMHAGPPGGMQGGHQGGMRGGPPGGMRGPPRGGPRGQPDGQGQGGYHGQGGQQGRGGGYQDRGGSGGGGGDRGSGRD</sequence>
<feature type="compositionally biased region" description="Low complexity" evidence="4">
    <location>
        <begin position="663"/>
        <end position="689"/>
    </location>
</feature>
<evidence type="ECO:0000259" key="5">
    <source>
        <dbReference type="PROSITE" id="PS50102"/>
    </source>
</evidence>
<feature type="compositionally biased region" description="Gly residues" evidence="4">
    <location>
        <begin position="1043"/>
        <end position="1068"/>
    </location>
</feature>
<proteinExistence type="predicted"/>
<dbReference type="Pfam" id="PF00076">
    <property type="entry name" value="RRM_1"/>
    <property type="match status" value="2"/>
</dbReference>
<keyword evidence="1" id="KW-0433">Leucine-rich repeat</keyword>
<dbReference type="EMBL" id="VLTO01000020">
    <property type="protein sequence ID" value="KAA0174740.1"/>
    <property type="molecule type" value="Genomic_DNA"/>
</dbReference>
<keyword evidence="2" id="KW-0677">Repeat</keyword>
<dbReference type="PROSITE" id="PS50102">
    <property type="entry name" value="RRM"/>
    <property type="match status" value="2"/>
</dbReference>
<dbReference type="OrthoDB" id="73067at2759"/>
<feature type="region of interest" description="Disordered" evidence="4">
    <location>
        <begin position="766"/>
        <end position="800"/>
    </location>
</feature>
<dbReference type="SMART" id="SM00360">
    <property type="entry name" value="RRM"/>
    <property type="match status" value="2"/>
</dbReference>
<keyword evidence="3" id="KW-0694">RNA-binding</keyword>
<organism evidence="6 7">
    <name type="scientific">Cafeteria roenbergensis</name>
    <name type="common">Marine flagellate</name>
    <dbReference type="NCBI Taxonomy" id="33653"/>
    <lineage>
        <taxon>Eukaryota</taxon>
        <taxon>Sar</taxon>
        <taxon>Stramenopiles</taxon>
        <taxon>Bigyra</taxon>
        <taxon>Opalozoa</taxon>
        <taxon>Bicosoecida</taxon>
        <taxon>Cafeteriaceae</taxon>
        <taxon>Cafeteria</taxon>
    </lineage>
</organism>
<feature type="domain" description="RRM" evidence="5">
    <location>
        <begin position="694"/>
        <end position="775"/>
    </location>
</feature>
<dbReference type="InterPro" id="IPR003591">
    <property type="entry name" value="Leu-rich_rpt_typical-subtyp"/>
</dbReference>
<evidence type="ECO:0000313" key="7">
    <source>
        <dbReference type="Proteomes" id="UP000322899"/>
    </source>
</evidence>
<dbReference type="InterPro" id="IPR032675">
    <property type="entry name" value="LRR_dom_sf"/>
</dbReference>
<dbReference type="Gene3D" id="3.80.10.10">
    <property type="entry name" value="Ribonuclease Inhibitor"/>
    <property type="match status" value="2"/>
</dbReference>
<dbReference type="PANTHER" id="PTHR48051">
    <property type="match status" value="1"/>
</dbReference>
<feature type="compositionally biased region" description="Gly residues" evidence="4">
    <location>
        <begin position="637"/>
        <end position="649"/>
    </location>
</feature>
<evidence type="ECO:0000256" key="4">
    <source>
        <dbReference type="SAM" id="MobiDB-lite"/>
    </source>
</evidence>
<evidence type="ECO:0000256" key="3">
    <source>
        <dbReference type="PROSITE-ProRule" id="PRU00176"/>
    </source>
</evidence>
<feature type="compositionally biased region" description="Low complexity" evidence="4">
    <location>
        <begin position="394"/>
        <end position="428"/>
    </location>
</feature>
<accession>A0A5A8EFK1</accession>
<feature type="compositionally biased region" description="Acidic residues" evidence="4">
    <location>
        <begin position="437"/>
        <end position="448"/>
    </location>
</feature>
<dbReference type="Proteomes" id="UP000322899">
    <property type="component" value="Unassembled WGS sequence"/>
</dbReference>
<feature type="region of interest" description="Disordered" evidence="4">
    <location>
        <begin position="369"/>
        <end position="452"/>
    </location>
</feature>
<dbReference type="Pfam" id="PF23598">
    <property type="entry name" value="LRR_14"/>
    <property type="match status" value="1"/>
</dbReference>
<comment type="caution">
    <text evidence="6">The sequence shown here is derived from an EMBL/GenBank/DDBJ whole genome shotgun (WGS) entry which is preliminary data.</text>
</comment>
<evidence type="ECO:0000256" key="1">
    <source>
        <dbReference type="ARBA" id="ARBA00022614"/>
    </source>
</evidence>
<dbReference type="InterPro" id="IPR035979">
    <property type="entry name" value="RBD_domain_sf"/>
</dbReference>
<feature type="domain" description="RRM" evidence="5">
    <location>
        <begin position="800"/>
        <end position="881"/>
    </location>
</feature>
<dbReference type="InterPro" id="IPR012677">
    <property type="entry name" value="Nucleotide-bd_a/b_plait_sf"/>
</dbReference>
<dbReference type="SUPFAM" id="SSF52058">
    <property type="entry name" value="L domain-like"/>
    <property type="match status" value="2"/>
</dbReference>
<evidence type="ECO:0000313" key="6">
    <source>
        <dbReference type="EMBL" id="KAA0174740.1"/>
    </source>
</evidence>
<dbReference type="GO" id="GO:0003723">
    <property type="term" value="F:RNA binding"/>
    <property type="evidence" value="ECO:0007669"/>
    <property type="project" value="UniProtKB-UniRule"/>
</dbReference>
<evidence type="ECO:0000256" key="2">
    <source>
        <dbReference type="ARBA" id="ARBA00022737"/>
    </source>
</evidence>
<reference evidence="6 7" key="1">
    <citation type="submission" date="2019-07" db="EMBL/GenBank/DDBJ databases">
        <title>Genomes of Cafeteria roenbergensis.</title>
        <authorList>
            <person name="Fischer M.G."/>
            <person name="Hackl T."/>
            <person name="Roman M."/>
        </authorList>
    </citation>
    <scope>NUCLEOTIDE SEQUENCE [LARGE SCALE GENOMIC DNA]</scope>
    <source>
        <strain evidence="6 7">E4-10P</strain>
    </source>
</reference>
<dbReference type="InterPro" id="IPR055414">
    <property type="entry name" value="LRR_R13L4/SHOC2-like"/>
</dbReference>